<dbReference type="EMBL" id="MU842971">
    <property type="protein sequence ID" value="KAK2024226.1"/>
    <property type="molecule type" value="Genomic_DNA"/>
</dbReference>
<keyword evidence="1" id="KW-0732">Signal</keyword>
<dbReference type="AlphaFoldDB" id="A0AAD9H851"/>
<comment type="caution">
    <text evidence="2">The sequence shown here is derived from an EMBL/GenBank/DDBJ whole genome shotgun (WGS) entry which is preliminary data.</text>
</comment>
<organism evidence="2 3">
    <name type="scientific">Colletotrichum zoysiae</name>
    <dbReference type="NCBI Taxonomy" id="1216348"/>
    <lineage>
        <taxon>Eukaryota</taxon>
        <taxon>Fungi</taxon>
        <taxon>Dikarya</taxon>
        <taxon>Ascomycota</taxon>
        <taxon>Pezizomycotina</taxon>
        <taxon>Sordariomycetes</taxon>
        <taxon>Hypocreomycetidae</taxon>
        <taxon>Glomerellales</taxon>
        <taxon>Glomerellaceae</taxon>
        <taxon>Colletotrichum</taxon>
        <taxon>Colletotrichum graminicola species complex</taxon>
    </lineage>
</organism>
<proteinExistence type="predicted"/>
<dbReference type="Proteomes" id="UP001232148">
    <property type="component" value="Unassembled WGS sequence"/>
</dbReference>
<reference evidence="2" key="1">
    <citation type="submission" date="2021-06" db="EMBL/GenBank/DDBJ databases">
        <title>Comparative genomics, transcriptomics and evolutionary studies reveal genomic signatures of adaptation to plant cell wall in hemibiotrophic fungi.</title>
        <authorList>
            <consortium name="DOE Joint Genome Institute"/>
            <person name="Baroncelli R."/>
            <person name="Diaz J.F."/>
            <person name="Benocci T."/>
            <person name="Peng M."/>
            <person name="Battaglia E."/>
            <person name="Haridas S."/>
            <person name="Andreopoulos W."/>
            <person name="Labutti K."/>
            <person name="Pangilinan J."/>
            <person name="Floch G.L."/>
            <person name="Makela M.R."/>
            <person name="Henrissat B."/>
            <person name="Grigoriev I.V."/>
            <person name="Crouch J.A."/>
            <person name="De Vries R.P."/>
            <person name="Sukno S.A."/>
            <person name="Thon M.R."/>
        </authorList>
    </citation>
    <scope>NUCLEOTIDE SEQUENCE</scope>
    <source>
        <strain evidence="2">MAFF235873</strain>
    </source>
</reference>
<keyword evidence="3" id="KW-1185">Reference proteome</keyword>
<evidence type="ECO:0000313" key="3">
    <source>
        <dbReference type="Proteomes" id="UP001232148"/>
    </source>
</evidence>
<feature type="chain" id="PRO_5042005223" evidence="1">
    <location>
        <begin position="18"/>
        <end position="52"/>
    </location>
</feature>
<evidence type="ECO:0000313" key="2">
    <source>
        <dbReference type="EMBL" id="KAK2024226.1"/>
    </source>
</evidence>
<feature type="signal peptide" evidence="1">
    <location>
        <begin position="1"/>
        <end position="17"/>
    </location>
</feature>
<evidence type="ECO:0000256" key="1">
    <source>
        <dbReference type="SAM" id="SignalP"/>
    </source>
</evidence>
<name>A0AAD9H851_9PEZI</name>
<protein>
    <submittedName>
        <fullName evidence="2">Uncharacterized protein</fullName>
    </submittedName>
</protein>
<sequence length="52" mass="5196">MRFSILIGALMAAAVSAAPTPQCNAYTCQEVPPAGGSKPDVGPGDLIKGILP</sequence>
<gene>
    <name evidence="2" type="ORF">LX32DRAFT_697307</name>
</gene>
<accession>A0AAD9H851</accession>